<name>A0A2R6WZ02_MARPO</name>
<sequence>MSSEESYAPLADSDYKVQSTETEVIESLNIHGGRTVKASIFQKSGPVQILMSYTIIEYNEKGTAMSRNMFDSKGLPIPR</sequence>
<dbReference type="EMBL" id="KZ772719">
    <property type="protein sequence ID" value="PTQ39081.1"/>
    <property type="molecule type" value="Genomic_DNA"/>
</dbReference>
<keyword evidence="2" id="KW-1185">Reference proteome</keyword>
<dbReference type="OrthoDB" id="10432964at2759"/>
<evidence type="ECO:0000313" key="1">
    <source>
        <dbReference type="EMBL" id="PTQ39081.1"/>
    </source>
</evidence>
<evidence type="ECO:0000313" key="2">
    <source>
        <dbReference type="Proteomes" id="UP000244005"/>
    </source>
</evidence>
<gene>
    <name evidence="1" type="ORF">MARPO_0047s0062</name>
</gene>
<dbReference type="Proteomes" id="UP000244005">
    <property type="component" value="Unassembled WGS sequence"/>
</dbReference>
<protein>
    <submittedName>
        <fullName evidence="1">Uncharacterized protein</fullName>
    </submittedName>
</protein>
<dbReference type="EMBL" id="KZ772719">
    <property type="protein sequence ID" value="PTQ39080.1"/>
    <property type="molecule type" value="Genomic_DNA"/>
</dbReference>
<dbReference type="EMBL" id="KZ772719">
    <property type="protein sequence ID" value="PTQ39082.1"/>
    <property type="molecule type" value="Genomic_DNA"/>
</dbReference>
<accession>A0A2R6WZ02</accession>
<dbReference type="AlphaFoldDB" id="A0A2R6WZ02"/>
<reference evidence="2" key="1">
    <citation type="journal article" date="2017" name="Cell">
        <title>Insights into land plant evolution garnered from the Marchantia polymorpha genome.</title>
        <authorList>
            <person name="Bowman J.L."/>
            <person name="Kohchi T."/>
            <person name="Yamato K.T."/>
            <person name="Jenkins J."/>
            <person name="Shu S."/>
            <person name="Ishizaki K."/>
            <person name="Yamaoka S."/>
            <person name="Nishihama R."/>
            <person name="Nakamura Y."/>
            <person name="Berger F."/>
            <person name="Adam C."/>
            <person name="Aki S.S."/>
            <person name="Althoff F."/>
            <person name="Araki T."/>
            <person name="Arteaga-Vazquez M.A."/>
            <person name="Balasubrmanian S."/>
            <person name="Barry K."/>
            <person name="Bauer D."/>
            <person name="Boehm C.R."/>
            <person name="Briginshaw L."/>
            <person name="Caballero-Perez J."/>
            <person name="Catarino B."/>
            <person name="Chen F."/>
            <person name="Chiyoda S."/>
            <person name="Chovatia M."/>
            <person name="Davies K.M."/>
            <person name="Delmans M."/>
            <person name="Demura T."/>
            <person name="Dierschke T."/>
            <person name="Dolan L."/>
            <person name="Dorantes-Acosta A.E."/>
            <person name="Eklund D.M."/>
            <person name="Florent S.N."/>
            <person name="Flores-Sandoval E."/>
            <person name="Fujiyama A."/>
            <person name="Fukuzawa H."/>
            <person name="Galik B."/>
            <person name="Grimanelli D."/>
            <person name="Grimwood J."/>
            <person name="Grossniklaus U."/>
            <person name="Hamada T."/>
            <person name="Haseloff J."/>
            <person name="Hetherington A.J."/>
            <person name="Higo A."/>
            <person name="Hirakawa Y."/>
            <person name="Hundley H.N."/>
            <person name="Ikeda Y."/>
            <person name="Inoue K."/>
            <person name="Inoue S.I."/>
            <person name="Ishida S."/>
            <person name="Jia Q."/>
            <person name="Kakita M."/>
            <person name="Kanazawa T."/>
            <person name="Kawai Y."/>
            <person name="Kawashima T."/>
            <person name="Kennedy M."/>
            <person name="Kinose K."/>
            <person name="Kinoshita T."/>
            <person name="Kohara Y."/>
            <person name="Koide E."/>
            <person name="Komatsu K."/>
            <person name="Kopischke S."/>
            <person name="Kubo M."/>
            <person name="Kyozuka J."/>
            <person name="Lagercrantz U."/>
            <person name="Lin S.S."/>
            <person name="Lindquist E."/>
            <person name="Lipzen A.M."/>
            <person name="Lu C.W."/>
            <person name="De Luna E."/>
            <person name="Martienssen R.A."/>
            <person name="Minamino N."/>
            <person name="Mizutani M."/>
            <person name="Mizutani M."/>
            <person name="Mochizuki N."/>
            <person name="Monte I."/>
            <person name="Mosher R."/>
            <person name="Nagasaki H."/>
            <person name="Nakagami H."/>
            <person name="Naramoto S."/>
            <person name="Nishitani K."/>
            <person name="Ohtani M."/>
            <person name="Okamoto T."/>
            <person name="Okumura M."/>
            <person name="Phillips J."/>
            <person name="Pollak B."/>
            <person name="Reinders A."/>
            <person name="Rovekamp M."/>
            <person name="Sano R."/>
            <person name="Sawa S."/>
            <person name="Schmid M.W."/>
            <person name="Shirakawa M."/>
            <person name="Solano R."/>
            <person name="Spunde A."/>
            <person name="Suetsugu N."/>
            <person name="Sugano S."/>
            <person name="Sugiyama A."/>
            <person name="Sun R."/>
            <person name="Suzuki Y."/>
            <person name="Takenaka M."/>
            <person name="Takezawa D."/>
            <person name="Tomogane H."/>
            <person name="Tsuzuki M."/>
            <person name="Ueda T."/>
            <person name="Umeda M."/>
            <person name="Ward J.M."/>
            <person name="Watanabe Y."/>
            <person name="Yazaki K."/>
            <person name="Yokoyama R."/>
            <person name="Yoshitake Y."/>
            <person name="Yotsui I."/>
            <person name="Zachgo S."/>
            <person name="Schmutz J."/>
        </authorList>
    </citation>
    <scope>NUCLEOTIDE SEQUENCE [LARGE SCALE GENOMIC DNA]</scope>
    <source>
        <strain evidence="2">Tak-1</strain>
    </source>
</reference>
<dbReference type="Gramene" id="Mp6g14080.1">
    <property type="protein sequence ID" value="Mp6g14080.1.cds1"/>
    <property type="gene ID" value="Mp6g14080"/>
</dbReference>
<reference evidence="1" key="2">
    <citation type="submission" date="2017-12" db="EMBL/GenBank/DDBJ databases">
        <title>WGS assembly of Marchantia polymorpha.</title>
        <authorList>
            <person name="Bowman J.L."/>
            <person name="Kohchi T."/>
            <person name="Yamato K.T."/>
            <person name="Jenkins J."/>
            <person name="Shu S."/>
            <person name="Ishizaki K."/>
            <person name="Yamaoka S."/>
            <person name="Nishihama R."/>
            <person name="Nakamura Y."/>
            <person name="Berger F."/>
            <person name="Adam C."/>
            <person name="Aki S.S."/>
            <person name="Althoff F."/>
            <person name="Araki T."/>
            <person name="Arteaga-Vazquez M.A."/>
            <person name="Balasubrmanian S."/>
            <person name="Bauer D."/>
            <person name="Boehm C.R."/>
            <person name="Briginshaw L."/>
            <person name="Caballero-Perez J."/>
            <person name="Catarino B."/>
            <person name="Chen F."/>
            <person name="Chiyoda S."/>
            <person name="Chovatia M."/>
            <person name="Davies K.M."/>
            <person name="Delmans M."/>
            <person name="Demura T."/>
            <person name="Dierschke T."/>
            <person name="Dolan L."/>
            <person name="Dorantes-Acosta A.E."/>
            <person name="Eklund D.M."/>
            <person name="Florent S.N."/>
            <person name="Flores-Sandoval E."/>
            <person name="Fujiyama A."/>
            <person name="Fukuzawa H."/>
            <person name="Galik B."/>
            <person name="Grimanelli D."/>
            <person name="Grimwood J."/>
            <person name="Grossniklaus U."/>
            <person name="Hamada T."/>
            <person name="Haseloff J."/>
            <person name="Hetherington A.J."/>
            <person name="Higo A."/>
            <person name="Hirakawa Y."/>
            <person name="Hundley H.N."/>
            <person name="Ikeda Y."/>
            <person name="Inoue K."/>
            <person name="Inoue S."/>
            <person name="Ishida S."/>
            <person name="Jia Q."/>
            <person name="Kakita M."/>
            <person name="Kanazawa T."/>
            <person name="Kawai Y."/>
            <person name="Kawashima T."/>
            <person name="Kennedy M."/>
            <person name="Kinose K."/>
            <person name="Kinoshita T."/>
            <person name="Kohara Y."/>
            <person name="Koide E."/>
            <person name="Komatsu K."/>
            <person name="Kopischke S."/>
            <person name="Kubo M."/>
            <person name="Kyozuka J."/>
            <person name="Lagercrantz U."/>
            <person name="Lin S.S."/>
            <person name="Lindquist E."/>
            <person name="Lipzen A.M."/>
            <person name="Lu C."/>
            <person name="Luna E.D."/>
            <person name="Martienssen R.A."/>
            <person name="Minamino N."/>
            <person name="Mizutani M."/>
            <person name="Mizutani M."/>
            <person name="Mochizuki N."/>
            <person name="Monte I."/>
            <person name="Mosher R."/>
            <person name="Nagasaki H."/>
            <person name="Nakagami H."/>
            <person name="Naramoto S."/>
            <person name="Nishitani K."/>
            <person name="Ohtani M."/>
            <person name="Okamoto T."/>
            <person name="Okumura M."/>
            <person name="Phillips J."/>
            <person name="Pollak B."/>
            <person name="Reinders A."/>
            <person name="Roevekamp M."/>
            <person name="Sano R."/>
            <person name="Sawa S."/>
            <person name="Schmid M.W."/>
            <person name="Shirakawa M."/>
            <person name="Solano R."/>
            <person name="Spunde A."/>
            <person name="Suetsugu N."/>
            <person name="Sugano S."/>
            <person name="Sugiyama A."/>
            <person name="Sun R."/>
            <person name="Suzuki Y."/>
            <person name="Takenaka M."/>
            <person name="Takezawa D."/>
            <person name="Tomogane H."/>
            <person name="Tsuzuki M."/>
            <person name="Ueda T."/>
            <person name="Umeda M."/>
            <person name="Ward J.M."/>
            <person name="Watanabe Y."/>
            <person name="Yazaki K."/>
            <person name="Yokoyama R."/>
            <person name="Yoshitake Y."/>
            <person name="Yotsui I."/>
            <person name="Zachgo S."/>
            <person name="Schmutz J."/>
        </authorList>
    </citation>
    <scope>NUCLEOTIDE SEQUENCE [LARGE SCALE GENOMIC DNA]</scope>
    <source>
        <strain evidence="1">Tak-1</strain>
    </source>
</reference>
<organism evidence="1 2">
    <name type="scientific">Marchantia polymorpha</name>
    <name type="common">Common liverwort</name>
    <name type="synonym">Marchantia aquatica</name>
    <dbReference type="NCBI Taxonomy" id="3197"/>
    <lineage>
        <taxon>Eukaryota</taxon>
        <taxon>Viridiplantae</taxon>
        <taxon>Streptophyta</taxon>
        <taxon>Embryophyta</taxon>
        <taxon>Marchantiophyta</taxon>
        <taxon>Marchantiopsida</taxon>
        <taxon>Marchantiidae</taxon>
        <taxon>Marchantiales</taxon>
        <taxon>Marchantiaceae</taxon>
        <taxon>Marchantia</taxon>
    </lineage>
</organism>
<proteinExistence type="predicted"/>